<dbReference type="PROSITE" id="PS50263">
    <property type="entry name" value="CN_HYDROLASE"/>
    <property type="match status" value="1"/>
</dbReference>
<evidence type="ECO:0000256" key="1">
    <source>
        <dbReference type="SAM" id="MobiDB-lite"/>
    </source>
</evidence>
<dbReference type="InterPro" id="IPR003010">
    <property type="entry name" value="C-N_Hydrolase"/>
</dbReference>
<dbReference type="InParanoid" id="A0A2N3N6B7"/>
<keyword evidence="4" id="KW-1185">Reference proteome</keyword>
<feature type="compositionally biased region" description="Low complexity" evidence="1">
    <location>
        <begin position="684"/>
        <end position="698"/>
    </location>
</feature>
<feature type="region of interest" description="Disordered" evidence="1">
    <location>
        <begin position="1"/>
        <end position="20"/>
    </location>
</feature>
<feature type="compositionally biased region" description="Polar residues" evidence="1">
    <location>
        <begin position="737"/>
        <end position="752"/>
    </location>
</feature>
<dbReference type="Gene3D" id="3.60.110.10">
    <property type="entry name" value="Carbon-nitrogen hydrolase"/>
    <property type="match status" value="1"/>
</dbReference>
<feature type="region of interest" description="Disordered" evidence="1">
    <location>
        <begin position="867"/>
        <end position="903"/>
    </location>
</feature>
<feature type="domain" description="CN hydrolase" evidence="2">
    <location>
        <begin position="28"/>
        <end position="307"/>
    </location>
</feature>
<dbReference type="PANTHER" id="PTHR11750:SF26">
    <property type="entry name" value="PROTEIN N-TERMINAL AMIDASE"/>
    <property type="match status" value="1"/>
</dbReference>
<dbReference type="GO" id="GO:0030163">
    <property type="term" value="P:protein catabolic process"/>
    <property type="evidence" value="ECO:0007669"/>
    <property type="project" value="TreeGrafter"/>
</dbReference>
<feature type="compositionally biased region" description="Basic and acidic residues" evidence="1">
    <location>
        <begin position="382"/>
        <end position="462"/>
    </location>
</feature>
<dbReference type="SUPFAM" id="SSF56317">
    <property type="entry name" value="Carbon-nitrogen hydrolase"/>
    <property type="match status" value="1"/>
</dbReference>
<feature type="region of interest" description="Disordered" evidence="1">
    <location>
        <begin position="315"/>
        <end position="346"/>
    </location>
</feature>
<feature type="compositionally biased region" description="Polar residues" evidence="1">
    <location>
        <begin position="598"/>
        <end position="607"/>
    </location>
</feature>
<dbReference type="Proteomes" id="UP000233524">
    <property type="component" value="Unassembled WGS sequence"/>
</dbReference>
<dbReference type="OrthoDB" id="201515at2759"/>
<sequence length="960" mass="105519">PKNDGESVAKRKAEERNGGSETPALFRMRIACLQFNPHLGDVNNNLTRADRVLSRANPENLDLIVLPEMAFTGYNFKALSEVHSYLEPTGAGISALWARTTALKYNCHVVVGYPEKADVSHKWPTSPEYYNSAIVIGPDGEDVANYRKTHLYYTDETWALEGNRGFYGDHITGLGQTAIGICMDINPYKFQEPWDRFEFAYHVLNSDANLVIVSMAWLTVESQTEFSTLPHEPDMNTLTYWAMRMEPVIRAEMSDEIIFVFANRCGSEGGAVYAGTSAVLGVKDGEVNVYGVLGRGEKKVLIADTNQPPVAKLVLGNQGGSIRPTDSATVDPTIPHMDGTAASVSHQREYEEVLAGPRHARHDLTASWAATQVVELPPLSHQESKDYKDLRDHPKDPRSRPESRGRKGSRNRKESIDYKEPRDRKESRNYESGDRRESRDRKESADHMQKARERTREKDTERIFVSTPVKSTPTSNGVLKITHESSLGKTTPLKLTIPETPSRTWQKADTPIYRATGTPFRKRSTLESMPESGRQSRLPDSAVVVSAVEPSMLGNGLISPQDSALGRATPDVLASRAYRKSSSRKSSQPKDTDPRAYRSSSRLQTEQGPKHNIETIEEDPSGLTKAKLDARFKDGPDARAPSAALLSYWFETLPTSLPEVPEADPIEPRAPSVSVAEFERKRATPAATPAPIANTPSTKPAPTASVQSHAPVSMSSMGHHCHQCGQAVNSERDASRARSQSYVSLDKSSSSGAKEGVHMQGTSERSLTMETQNSTAAADDALPLLTPMVYQATAKIEMNLDDIPFKVDIGEIEQPDETPLASKSLELKGGTEKSTESIAKETMEKATENTPEEVQAKAAEEAAAEVQANLEPVEESQREVPTVVHVPQNNDVPLDGDGKVNEPIKLPTVTATEVKVATNAETQQEQEFDPMAPRTRVVPPSVKGLEKPAVVIVRPTSVYW</sequence>
<reference evidence="3 4" key="1">
    <citation type="journal article" date="2017" name="G3 (Bethesda)">
        <title>First Draft Genome Sequence of the Pathogenic Fungus Lomentospora prolificans (Formerly Scedosporium prolificans).</title>
        <authorList>
            <person name="Luo R."/>
            <person name="Zimin A."/>
            <person name="Workman R."/>
            <person name="Fan Y."/>
            <person name="Pertea G."/>
            <person name="Grossman N."/>
            <person name="Wear M.P."/>
            <person name="Jia B."/>
            <person name="Miller H."/>
            <person name="Casadevall A."/>
            <person name="Timp W."/>
            <person name="Zhang S.X."/>
            <person name="Salzberg S.L."/>
        </authorList>
    </citation>
    <scope>NUCLEOTIDE SEQUENCE [LARGE SCALE GENOMIC DNA]</scope>
    <source>
        <strain evidence="3 4">JHH-5317</strain>
    </source>
</reference>
<dbReference type="InterPro" id="IPR036526">
    <property type="entry name" value="C-N_Hydrolase_sf"/>
</dbReference>
<feature type="compositionally biased region" description="Basic and acidic residues" evidence="1">
    <location>
        <begin position="827"/>
        <end position="847"/>
    </location>
</feature>
<gene>
    <name evidence="3" type="ORF">jhhlp_006602</name>
</gene>
<dbReference type="GO" id="GO:0070773">
    <property type="term" value="F:protein-N-terminal glutamine amidohydrolase activity"/>
    <property type="evidence" value="ECO:0007669"/>
    <property type="project" value="InterPro"/>
</dbReference>
<evidence type="ECO:0000313" key="4">
    <source>
        <dbReference type="Proteomes" id="UP000233524"/>
    </source>
</evidence>
<protein>
    <recommendedName>
        <fullName evidence="2">CN hydrolase domain-containing protein</fullName>
    </recommendedName>
</protein>
<feature type="region of interest" description="Disordered" evidence="1">
    <location>
        <begin position="729"/>
        <end position="772"/>
    </location>
</feature>
<dbReference type="InterPro" id="IPR039703">
    <property type="entry name" value="Nta1"/>
</dbReference>
<organism evidence="3 4">
    <name type="scientific">Lomentospora prolificans</name>
    <dbReference type="NCBI Taxonomy" id="41688"/>
    <lineage>
        <taxon>Eukaryota</taxon>
        <taxon>Fungi</taxon>
        <taxon>Dikarya</taxon>
        <taxon>Ascomycota</taxon>
        <taxon>Pezizomycotina</taxon>
        <taxon>Sordariomycetes</taxon>
        <taxon>Hypocreomycetidae</taxon>
        <taxon>Microascales</taxon>
        <taxon>Microascaceae</taxon>
        <taxon>Lomentospora</taxon>
    </lineage>
</organism>
<proteinExistence type="predicted"/>
<feature type="region of interest" description="Disordered" evidence="1">
    <location>
        <begin position="491"/>
        <end position="541"/>
    </location>
</feature>
<feature type="region of interest" description="Disordered" evidence="1">
    <location>
        <begin position="681"/>
        <end position="706"/>
    </location>
</feature>
<evidence type="ECO:0000313" key="3">
    <source>
        <dbReference type="EMBL" id="PKS07990.1"/>
    </source>
</evidence>
<dbReference type="AlphaFoldDB" id="A0A2N3N6B7"/>
<dbReference type="PANTHER" id="PTHR11750">
    <property type="entry name" value="PROTEIN N-TERMINAL AMIDASE"/>
    <property type="match status" value="1"/>
</dbReference>
<feature type="non-terminal residue" evidence="3">
    <location>
        <position position="1"/>
    </location>
</feature>
<comment type="caution">
    <text evidence="3">The sequence shown here is derived from an EMBL/GenBank/DDBJ whole genome shotgun (WGS) entry which is preliminary data.</text>
</comment>
<dbReference type="CDD" id="cd07566">
    <property type="entry name" value="ScNTA1_like"/>
    <property type="match status" value="1"/>
</dbReference>
<dbReference type="EMBL" id="NLAX01000701">
    <property type="protein sequence ID" value="PKS07990.1"/>
    <property type="molecule type" value="Genomic_DNA"/>
</dbReference>
<name>A0A2N3N6B7_9PEZI</name>
<evidence type="ECO:0000259" key="2">
    <source>
        <dbReference type="PROSITE" id="PS50263"/>
    </source>
</evidence>
<feature type="region of interest" description="Disordered" evidence="1">
    <location>
        <begin position="375"/>
        <end position="463"/>
    </location>
</feature>
<dbReference type="Pfam" id="PF00795">
    <property type="entry name" value="CN_hydrolase"/>
    <property type="match status" value="1"/>
</dbReference>
<accession>A0A2N3N6B7</accession>
<dbReference type="STRING" id="41688.A0A2N3N6B7"/>
<feature type="region of interest" description="Disordered" evidence="1">
    <location>
        <begin position="574"/>
        <end position="622"/>
    </location>
</feature>
<feature type="region of interest" description="Disordered" evidence="1">
    <location>
        <begin position="827"/>
        <end position="851"/>
    </location>
</feature>
<dbReference type="VEuPathDB" id="FungiDB:jhhlp_006602"/>
<feature type="compositionally biased region" description="Polar residues" evidence="1">
    <location>
        <begin position="760"/>
        <end position="772"/>
    </location>
</feature>
<feature type="compositionally biased region" description="Basic and acidic residues" evidence="1">
    <location>
        <begin position="1"/>
        <end position="18"/>
    </location>
</feature>
<dbReference type="GO" id="GO:0008418">
    <property type="term" value="F:protein-N-terminal asparagine amidohydrolase activity"/>
    <property type="evidence" value="ECO:0007669"/>
    <property type="project" value="InterPro"/>
</dbReference>